<accession>A0A7E4ZU58</accession>
<reference evidence="2" key="1">
    <citation type="journal article" date="2013" name="Genetics">
        <title>The draft genome and transcriptome of Panagrellus redivivus are shaped by the harsh demands of a free-living lifestyle.</title>
        <authorList>
            <person name="Srinivasan J."/>
            <person name="Dillman A.R."/>
            <person name="Macchietto M.G."/>
            <person name="Heikkinen L."/>
            <person name="Lakso M."/>
            <person name="Fracchia K.M."/>
            <person name="Antoshechkin I."/>
            <person name="Mortazavi A."/>
            <person name="Wong G."/>
            <person name="Sternberg P.W."/>
        </authorList>
    </citation>
    <scope>NUCLEOTIDE SEQUENCE [LARGE SCALE GENOMIC DNA]</scope>
    <source>
        <strain evidence="2">MT8872</strain>
    </source>
</reference>
<keyword evidence="2" id="KW-1185">Reference proteome</keyword>
<keyword evidence="1" id="KW-0732">Signal</keyword>
<organism evidence="2 3">
    <name type="scientific">Panagrellus redivivus</name>
    <name type="common">Microworm</name>
    <dbReference type="NCBI Taxonomy" id="6233"/>
    <lineage>
        <taxon>Eukaryota</taxon>
        <taxon>Metazoa</taxon>
        <taxon>Ecdysozoa</taxon>
        <taxon>Nematoda</taxon>
        <taxon>Chromadorea</taxon>
        <taxon>Rhabditida</taxon>
        <taxon>Tylenchina</taxon>
        <taxon>Panagrolaimomorpha</taxon>
        <taxon>Panagrolaimoidea</taxon>
        <taxon>Panagrolaimidae</taxon>
        <taxon>Panagrellus</taxon>
    </lineage>
</organism>
<feature type="chain" id="PRO_5028849523" evidence="1">
    <location>
        <begin position="22"/>
        <end position="299"/>
    </location>
</feature>
<sequence length="299" mass="33564">MKHGAIALVIALAVLISLLDASDSISYYNLTQMVRNAKPVFTKYLPFTRADLLTYEKNPKERLTTKSEIPCPVPANITVICNTHSDKPCICVNTISPEYIVMNPGYYCTEDAFRHVHYIRVDLNVTATRKYCNGTEETVLMSPEEMEGKLLHVFNQNRFNPNSRKKTISEIDDISIIRLTCDFDYYLTLYMAIKADKHTTSENNNLTIADVGFDEKGILNTTLLQIDRIRSVNKTTLPYTEIKPVLILPTIVSNETISDDVCVGPVCVPHRVFGTGRSIVVVVVLLSISSCLAKHVPLF</sequence>
<dbReference type="WBParaSite" id="Pan_g17688.t1">
    <property type="protein sequence ID" value="Pan_g17688.t1"/>
    <property type="gene ID" value="Pan_g17688"/>
</dbReference>
<reference evidence="3" key="2">
    <citation type="submission" date="2020-10" db="UniProtKB">
        <authorList>
            <consortium name="WormBaseParasite"/>
        </authorList>
    </citation>
    <scope>IDENTIFICATION</scope>
</reference>
<feature type="signal peptide" evidence="1">
    <location>
        <begin position="1"/>
        <end position="21"/>
    </location>
</feature>
<evidence type="ECO:0000256" key="1">
    <source>
        <dbReference type="SAM" id="SignalP"/>
    </source>
</evidence>
<protein>
    <submittedName>
        <fullName evidence="3">DUF1619 domain-containing protein</fullName>
    </submittedName>
</protein>
<evidence type="ECO:0000313" key="3">
    <source>
        <dbReference type="WBParaSite" id="Pan_g17688.t1"/>
    </source>
</evidence>
<proteinExistence type="predicted"/>
<name>A0A7E4ZU58_PANRE</name>
<evidence type="ECO:0000313" key="2">
    <source>
        <dbReference type="Proteomes" id="UP000492821"/>
    </source>
</evidence>
<dbReference type="Proteomes" id="UP000492821">
    <property type="component" value="Unassembled WGS sequence"/>
</dbReference>
<dbReference type="AlphaFoldDB" id="A0A7E4ZU58"/>